<evidence type="ECO:0000259" key="2">
    <source>
        <dbReference type="PROSITE" id="PS50093"/>
    </source>
</evidence>
<proteinExistence type="predicted"/>
<dbReference type="OrthoDB" id="1491481at2"/>
<dbReference type="PANTHER" id="PTHR46513">
    <property type="entry name" value="VITELLOGENIN RECEPTOR-LIKE PROTEIN-RELATED-RELATED"/>
    <property type="match status" value="1"/>
</dbReference>
<dbReference type="InterPro" id="IPR000601">
    <property type="entry name" value="PKD_dom"/>
</dbReference>
<protein>
    <submittedName>
        <fullName evidence="3">PKD domain-containing protein</fullName>
    </submittedName>
</protein>
<dbReference type="Pfam" id="PF18911">
    <property type="entry name" value="PKD_4"/>
    <property type="match status" value="2"/>
</dbReference>
<keyword evidence="4" id="KW-1185">Reference proteome</keyword>
<name>A0A1G8LLV4_9FLAO</name>
<dbReference type="CDD" id="cd00146">
    <property type="entry name" value="PKD"/>
    <property type="match status" value="2"/>
</dbReference>
<dbReference type="STRING" id="262004.SAMN04489796_11318"/>
<dbReference type="Gene3D" id="2.60.40.10">
    <property type="entry name" value="Immunoglobulins"/>
    <property type="match status" value="2"/>
</dbReference>
<reference evidence="4" key="1">
    <citation type="submission" date="2016-10" db="EMBL/GenBank/DDBJ databases">
        <authorList>
            <person name="Varghese N."/>
            <person name="Submissions S."/>
        </authorList>
    </citation>
    <scope>NUCLEOTIDE SEQUENCE [LARGE SCALE GENOMIC DNA]</scope>
    <source>
        <strain evidence="4">DSM 15363</strain>
    </source>
</reference>
<dbReference type="InterPro" id="IPR000033">
    <property type="entry name" value="LDLR_classB_rpt"/>
</dbReference>
<feature type="domain" description="PKD" evidence="2">
    <location>
        <begin position="58"/>
        <end position="119"/>
    </location>
</feature>
<dbReference type="PROSITE" id="PS51120">
    <property type="entry name" value="LDLRB"/>
    <property type="match status" value="1"/>
</dbReference>
<dbReference type="InterPro" id="IPR013783">
    <property type="entry name" value="Ig-like_fold"/>
</dbReference>
<dbReference type="SMART" id="SM00135">
    <property type="entry name" value="LY"/>
    <property type="match status" value="5"/>
</dbReference>
<dbReference type="EMBL" id="FNCZ01000013">
    <property type="protein sequence ID" value="SDI56682.1"/>
    <property type="molecule type" value="Genomic_DNA"/>
</dbReference>
<gene>
    <name evidence="3" type="ORF">SAMN04489796_11318</name>
</gene>
<evidence type="ECO:0000256" key="1">
    <source>
        <dbReference type="SAM" id="SignalP"/>
    </source>
</evidence>
<evidence type="ECO:0000313" key="3">
    <source>
        <dbReference type="EMBL" id="SDI56682.1"/>
    </source>
</evidence>
<dbReference type="InterPro" id="IPR035986">
    <property type="entry name" value="PKD_dom_sf"/>
</dbReference>
<accession>A0A1G8LLV4</accession>
<feature type="chain" id="PRO_5011747184" evidence="1">
    <location>
        <begin position="27"/>
        <end position="454"/>
    </location>
</feature>
<dbReference type="Proteomes" id="UP000199492">
    <property type="component" value="Unassembled WGS sequence"/>
</dbReference>
<dbReference type="SUPFAM" id="SSF63825">
    <property type="entry name" value="YWTD domain"/>
    <property type="match status" value="1"/>
</dbReference>
<dbReference type="SUPFAM" id="SSF49299">
    <property type="entry name" value="PKD domain"/>
    <property type="match status" value="2"/>
</dbReference>
<dbReference type="AlphaFoldDB" id="A0A1G8LLV4"/>
<dbReference type="InterPro" id="IPR050778">
    <property type="entry name" value="Cueball_EGF_LRP_Nidogen"/>
</dbReference>
<dbReference type="Gene3D" id="2.120.10.30">
    <property type="entry name" value="TolB, C-terminal domain"/>
    <property type="match status" value="2"/>
</dbReference>
<feature type="domain" description="PKD" evidence="2">
    <location>
        <begin position="143"/>
        <end position="192"/>
    </location>
</feature>
<feature type="signal peptide" evidence="1">
    <location>
        <begin position="1"/>
        <end position="26"/>
    </location>
</feature>
<dbReference type="InterPro" id="IPR011042">
    <property type="entry name" value="6-blade_b-propeller_TolB-like"/>
</dbReference>
<keyword evidence="1" id="KW-0732">Signal</keyword>
<dbReference type="InterPro" id="IPR022409">
    <property type="entry name" value="PKD/Chitinase_dom"/>
</dbReference>
<dbReference type="PROSITE" id="PS50093">
    <property type="entry name" value="PKD"/>
    <property type="match status" value="2"/>
</dbReference>
<dbReference type="SMART" id="SM00089">
    <property type="entry name" value="PKD"/>
    <property type="match status" value="2"/>
</dbReference>
<organism evidence="3 4">
    <name type="scientific">Winogradskyella thalassocola</name>
    <dbReference type="NCBI Taxonomy" id="262004"/>
    <lineage>
        <taxon>Bacteria</taxon>
        <taxon>Pseudomonadati</taxon>
        <taxon>Bacteroidota</taxon>
        <taxon>Flavobacteriia</taxon>
        <taxon>Flavobacteriales</taxon>
        <taxon>Flavobacteriaceae</taxon>
        <taxon>Winogradskyella</taxon>
    </lineage>
</organism>
<evidence type="ECO:0000313" key="4">
    <source>
        <dbReference type="Proteomes" id="UP000199492"/>
    </source>
</evidence>
<sequence length="454" mass="49154">MIKTNYMKTNFLSYIFIAFLSFTFFTCEEDDPLPPQSQAEFTASAMEVAVGEEIQFVNNSENATAYAWSFGDGTTSNQVSPRKSYETSNIFLVSLVSTGSGGSTISNMEITVTPAASFTVEDEENLIATIPVQFTNTSVSADSYSWSFGDADNSTSTEESPLFAFPSSGTFTVSLTASTAFGSQTVTKDVVIGEAPEDPAELYYMAIGDEYIRKLILDGSGTVSDVYNAVGKGGVGMAYDAVNEKLYFSDFDTTPFGNIWRMNLDGSGIEAIASNIDDPYAIALDVPGNKIYWVDDAGNVSKANLDGSSAEIGFFSMTGVSWRALSLDVENSKMYVYDANIEEIYEVNLDGTDPNVIITGNYGYAILVDTVNDKIYFDDQNEELLKVANLDGTNIQTIDDGGSRIYGMQIDNEAGKLYWSGRDSGELYSANLDGTDKVVLRTGISSPRGIALIK</sequence>